<dbReference type="PROSITE" id="PS51257">
    <property type="entry name" value="PROKAR_LIPOPROTEIN"/>
    <property type="match status" value="1"/>
</dbReference>
<gene>
    <name evidence="3" type="ORF">B8X00_11300</name>
</gene>
<dbReference type="Gene3D" id="1.20.1260.10">
    <property type="match status" value="1"/>
</dbReference>
<dbReference type="AlphaFoldDB" id="A0A269XV94"/>
<dbReference type="Pfam" id="PF13628">
    <property type="entry name" value="DUF4142"/>
    <property type="match status" value="1"/>
</dbReference>
<keyword evidence="1" id="KW-0732">Signal</keyword>
<evidence type="ECO:0000256" key="1">
    <source>
        <dbReference type="SAM" id="SignalP"/>
    </source>
</evidence>
<dbReference type="InterPro" id="IPR025419">
    <property type="entry name" value="DUF4142"/>
</dbReference>
<organism evidence="3 4">
    <name type="scientific">Acetobacter fabarum</name>
    <dbReference type="NCBI Taxonomy" id="483199"/>
    <lineage>
        <taxon>Bacteria</taxon>
        <taxon>Pseudomonadati</taxon>
        <taxon>Pseudomonadota</taxon>
        <taxon>Alphaproteobacteria</taxon>
        <taxon>Acetobacterales</taxon>
        <taxon>Acetobacteraceae</taxon>
        <taxon>Acetobacter</taxon>
    </lineage>
</organism>
<dbReference type="RefSeq" id="WP_095350222.1">
    <property type="nucleotide sequence ID" value="NZ_JAKVNI010000001.1"/>
</dbReference>
<proteinExistence type="predicted"/>
<accession>A0A269XV94</accession>
<comment type="caution">
    <text evidence="3">The sequence shown here is derived from an EMBL/GenBank/DDBJ whole genome shotgun (WGS) entry which is preliminary data.</text>
</comment>
<name>A0A269XV94_9PROT</name>
<sequence>MLFLFRHKAAALSPFMLLLLGACAYVTPSQPAAPPLPALAKPAPFSAADAVFVQKLNTMDLAQIGMANIARTHAARNDIALVGETISKDIGALQARLAKVAAAHALTLPAQPSGPEQKQIERLQRWQGAAFDRHYIRYFTATHAKIKPVLASQIATSKNPDLVAIARDVQTRLADYQAVMR</sequence>
<evidence type="ECO:0000313" key="4">
    <source>
        <dbReference type="Proteomes" id="UP000216151"/>
    </source>
</evidence>
<evidence type="ECO:0000259" key="2">
    <source>
        <dbReference type="Pfam" id="PF13628"/>
    </source>
</evidence>
<protein>
    <recommendedName>
        <fullName evidence="2">DUF4142 domain-containing protein</fullName>
    </recommendedName>
</protein>
<feature type="chain" id="PRO_5012267071" description="DUF4142 domain-containing protein" evidence="1">
    <location>
        <begin position="25"/>
        <end position="181"/>
    </location>
</feature>
<dbReference type="OrthoDB" id="7226122at2"/>
<feature type="signal peptide" evidence="1">
    <location>
        <begin position="1"/>
        <end position="24"/>
    </location>
</feature>
<dbReference type="Proteomes" id="UP000216151">
    <property type="component" value="Unassembled WGS sequence"/>
</dbReference>
<dbReference type="GeneID" id="91557075"/>
<dbReference type="InterPro" id="IPR012347">
    <property type="entry name" value="Ferritin-like"/>
</dbReference>
<evidence type="ECO:0000313" key="3">
    <source>
        <dbReference type="EMBL" id="PAK77204.1"/>
    </source>
</evidence>
<feature type="domain" description="DUF4142" evidence="2">
    <location>
        <begin position="48"/>
        <end position="175"/>
    </location>
</feature>
<keyword evidence="4" id="KW-1185">Reference proteome</keyword>
<reference evidence="3 4" key="1">
    <citation type="submission" date="2017-04" db="EMBL/GenBank/DDBJ databases">
        <title>Kefir bacterial isolates.</title>
        <authorList>
            <person name="Kim Y."/>
            <person name="Blasche S."/>
            <person name="Patil K.R."/>
        </authorList>
    </citation>
    <scope>NUCLEOTIDE SEQUENCE [LARGE SCALE GENOMIC DNA]</scope>
    <source>
        <strain evidence="3 4">KR</strain>
    </source>
</reference>
<dbReference type="EMBL" id="NCXK01000023">
    <property type="protein sequence ID" value="PAK77204.1"/>
    <property type="molecule type" value="Genomic_DNA"/>
</dbReference>